<dbReference type="PANTHER" id="PTHR46696">
    <property type="entry name" value="P450, PUTATIVE (EUROFUNG)-RELATED"/>
    <property type="match status" value="1"/>
</dbReference>
<dbReference type="GO" id="GO:0005506">
    <property type="term" value="F:iron ion binding"/>
    <property type="evidence" value="ECO:0007669"/>
    <property type="project" value="InterPro"/>
</dbReference>
<evidence type="ECO:0000256" key="3">
    <source>
        <dbReference type="ARBA" id="ARBA00022723"/>
    </source>
</evidence>
<dbReference type="SUPFAM" id="SSF48264">
    <property type="entry name" value="Cytochrome P450"/>
    <property type="match status" value="1"/>
</dbReference>
<keyword evidence="6 7" id="KW-0503">Monooxygenase</keyword>
<comment type="similarity">
    <text evidence="1 7">Belongs to the cytochrome P450 family.</text>
</comment>
<dbReference type="InterPro" id="IPR002397">
    <property type="entry name" value="Cyt_P450_B"/>
</dbReference>
<dbReference type="RefSeq" id="WP_091451562.1">
    <property type="nucleotide sequence ID" value="NZ_FMZZ01000007.1"/>
</dbReference>
<dbReference type="OrthoDB" id="4133219at2"/>
<dbReference type="PRINTS" id="PR00359">
    <property type="entry name" value="BP450"/>
</dbReference>
<dbReference type="EMBL" id="FMZZ01000007">
    <property type="protein sequence ID" value="SDD13236.1"/>
    <property type="molecule type" value="Genomic_DNA"/>
</dbReference>
<dbReference type="GO" id="GO:0020037">
    <property type="term" value="F:heme binding"/>
    <property type="evidence" value="ECO:0007669"/>
    <property type="project" value="InterPro"/>
</dbReference>
<keyword evidence="5 7" id="KW-0408">Iron</keyword>
<dbReference type="FunFam" id="1.10.630.10:FF:000018">
    <property type="entry name" value="Cytochrome P450 monooxygenase"/>
    <property type="match status" value="1"/>
</dbReference>
<dbReference type="Proteomes" id="UP000199501">
    <property type="component" value="Unassembled WGS sequence"/>
</dbReference>
<keyword evidence="3 7" id="KW-0479">Metal-binding</keyword>
<evidence type="ECO:0000256" key="6">
    <source>
        <dbReference type="ARBA" id="ARBA00023033"/>
    </source>
</evidence>
<evidence type="ECO:0000256" key="7">
    <source>
        <dbReference type="RuleBase" id="RU000461"/>
    </source>
</evidence>
<proteinExistence type="inferred from homology"/>
<gene>
    <name evidence="8" type="ORF">SAMN05216174_107290</name>
</gene>
<dbReference type="GO" id="GO:0016705">
    <property type="term" value="F:oxidoreductase activity, acting on paired donors, with incorporation or reduction of molecular oxygen"/>
    <property type="evidence" value="ECO:0007669"/>
    <property type="project" value="InterPro"/>
</dbReference>
<keyword evidence="4 7" id="KW-0560">Oxidoreductase</keyword>
<dbReference type="CDD" id="cd11032">
    <property type="entry name" value="P450_EryK-like"/>
    <property type="match status" value="1"/>
</dbReference>
<keyword evidence="9" id="KW-1185">Reference proteome</keyword>
<organism evidence="8 9">
    <name type="scientific">Actinokineospora iranica</name>
    <dbReference type="NCBI Taxonomy" id="1271860"/>
    <lineage>
        <taxon>Bacteria</taxon>
        <taxon>Bacillati</taxon>
        <taxon>Actinomycetota</taxon>
        <taxon>Actinomycetes</taxon>
        <taxon>Pseudonocardiales</taxon>
        <taxon>Pseudonocardiaceae</taxon>
        <taxon>Actinokineospora</taxon>
    </lineage>
</organism>
<dbReference type="GO" id="GO:0004497">
    <property type="term" value="F:monooxygenase activity"/>
    <property type="evidence" value="ECO:0007669"/>
    <property type="project" value="UniProtKB-KW"/>
</dbReference>
<dbReference type="Gene3D" id="1.10.630.10">
    <property type="entry name" value="Cytochrome P450"/>
    <property type="match status" value="1"/>
</dbReference>
<dbReference type="PANTHER" id="PTHR46696:SF3">
    <property type="entry name" value="PULCHERRIMINIC ACID SYNTHASE"/>
    <property type="match status" value="1"/>
</dbReference>
<sequence>MSATEHITADTAADPVDSLFSWFREMQDTTPVHHDDEYGWQLFRHADVTRVLTDPKTFSSETVRLFNDPQPDLDLFLTGNLVTSDPPHHRKLRQVISHSFTPRAVGDLAERIGRTVDSLLDDLPASGRFDLIDAVAYPLPIIVVTEMLGLPAGDVHRYRAWGDALGALDAATVPPDVMAAEVAPAIREMNEYILEHVRARRKNPADDMLTGLAHATIDGEPLRDGHLIGLVGLTLFAGHAASMALLGNAVITFDRHPEALAEVRADRDLLPGAAEELMRLYPPFSRMARVTTAETDLGGHRVGKDELVTLWTGAANRDPRRFADPDRFDIHRATGGHIAFGQGIHFCLGAPLARLEARIALNSLFDRFSEITVDHDAGMEWENPMQFICPRRLPVRVSG</sequence>
<dbReference type="Pfam" id="PF00067">
    <property type="entry name" value="p450"/>
    <property type="match status" value="1"/>
</dbReference>
<dbReference type="InterPro" id="IPR036396">
    <property type="entry name" value="Cyt_P450_sf"/>
</dbReference>
<evidence type="ECO:0000256" key="2">
    <source>
        <dbReference type="ARBA" id="ARBA00022617"/>
    </source>
</evidence>
<evidence type="ECO:0000256" key="5">
    <source>
        <dbReference type="ARBA" id="ARBA00023004"/>
    </source>
</evidence>
<dbReference type="InterPro" id="IPR017972">
    <property type="entry name" value="Cyt_P450_CS"/>
</dbReference>
<dbReference type="AlphaFoldDB" id="A0A1G6SAL3"/>
<evidence type="ECO:0000313" key="8">
    <source>
        <dbReference type="EMBL" id="SDD13236.1"/>
    </source>
</evidence>
<evidence type="ECO:0000256" key="4">
    <source>
        <dbReference type="ARBA" id="ARBA00023002"/>
    </source>
</evidence>
<dbReference type="STRING" id="1271860.SAMN05216174_107290"/>
<evidence type="ECO:0000313" key="9">
    <source>
        <dbReference type="Proteomes" id="UP000199501"/>
    </source>
</evidence>
<reference evidence="9" key="1">
    <citation type="submission" date="2016-10" db="EMBL/GenBank/DDBJ databases">
        <authorList>
            <person name="Varghese N."/>
            <person name="Submissions S."/>
        </authorList>
    </citation>
    <scope>NUCLEOTIDE SEQUENCE [LARGE SCALE GENOMIC DNA]</scope>
    <source>
        <strain evidence="9">IBRC-M 10403</strain>
    </source>
</reference>
<name>A0A1G6SAL3_9PSEU</name>
<evidence type="ECO:0000256" key="1">
    <source>
        <dbReference type="ARBA" id="ARBA00010617"/>
    </source>
</evidence>
<keyword evidence="2 7" id="KW-0349">Heme</keyword>
<protein>
    <submittedName>
        <fullName evidence="8">Cytochrome P450</fullName>
    </submittedName>
</protein>
<dbReference type="InterPro" id="IPR001128">
    <property type="entry name" value="Cyt_P450"/>
</dbReference>
<dbReference type="PROSITE" id="PS00086">
    <property type="entry name" value="CYTOCHROME_P450"/>
    <property type="match status" value="1"/>
</dbReference>
<accession>A0A1G6SAL3</accession>